<dbReference type="PROSITE" id="PS51747">
    <property type="entry name" value="CYT_DCMP_DEAMINASES_2"/>
    <property type="match status" value="1"/>
</dbReference>
<dbReference type="PANTHER" id="PTHR11079:SF179">
    <property type="entry name" value="TRNA(ADENINE(34)) DEAMINASE, CHLOROPLASTIC"/>
    <property type="match status" value="1"/>
</dbReference>
<dbReference type="AlphaFoldDB" id="A0A937R6E1"/>
<reference evidence="2" key="1">
    <citation type="submission" date="2020-12" db="EMBL/GenBank/DDBJ databases">
        <title>Genomic characterization of non-nitrogen-fixing Frankia strains.</title>
        <authorList>
            <person name="Carlos-Shanley C."/>
            <person name="Guerra T."/>
            <person name="Hahn D."/>
        </authorList>
    </citation>
    <scope>NUCLEOTIDE SEQUENCE</scope>
    <source>
        <strain evidence="2">CN6</strain>
    </source>
</reference>
<dbReference type="InterPro" id="IPR016193">
    <property type="entry name" value="Cytidine_deaminase-like"/>
</dbReference>
<proteinExistence type="predicted"/>
<dbReference type="PANTHER" id="PTHR11079">
    <property type="entry name" value="CYTOSINE DEAMINASE FAMILY MEMBER"/>
    <property type="match status" value="1"/>
</dbReference>
<evidence type="ECO:0000259" key="1">
    <source>
        <dbReference type="PROSITE" id="PS51747"/>
    </source>
</evidence>
<sequence>MEFPWPLVMSLAWEAYRAGSLPVGAVVLDGSGAPVGQARSTRHEDIPLPGQLSNTRIAHAEVNALAQLPYGGSFQHHVLYTNVEPCCLCMGAALQTGVGVLHYGWRDHYGGAATSMVVRNPQVSCRRFDIVGPADDMVETVTGLLMTCHYFYRRPGKGPASVPWRDEIPDLVTLAAQPSVASTISHAVDRGVGVDSLIDELCPLIPSGNPRSPRLRS</sequence>
<evidence type="ECO:0000313" key="2">
    <source>
        <dbReference type="EMBL" id="MBL7626568.1"/>
    </source>
</evidence>
<protein>
    <recommendedName>
        <fullName evidence="1">CMP/dCMP-type deaminase domain-containing protein</fullName>
    </recommendedName>
</protein>
<dbReference type="RefSeq" id="WP_203003857.1">
    <property type="nucleotide sequence ID" value="NZ_JADWYU010000027.1"/>
</dbReference>
<feature type="domain" description="CMP/dCMP-type deaminase" evidence="1">
    <location>
        <begin position="1"/>
        <end position="116"/>
    </location>
</feature>
<gene>
    <name evidence="2" type="ORF">I7412_05165</name>
</gene>
<dbReference type="Proteomes" id="UP000604475">
    <property type="component" value="Unassembled WGS sequence"/>
</dbReference>
<dbReference type="InterPro" id="IPR002125">
    <property type="entry name" value="CMP_dCMP_dom"/>
</dbReference>
<name>A0A937R6E1_9ACTN</name>
<comment type="caution">
    <text evidence="2">The sequence shown here is derived from an EMBL/GenBank/DDBJ whole genome shotgun (WGS) entry which is preliminary data.</text>
</comment>
<accession>A0A937R6E1</accession>
<evidence type="ECO:0000313" key="3">
    <source>
        <dbReference type="Proteomes" id="UP000604475"/>
    </source>
</evidence>
<organism evidence="2 3">
    <name type="scientific">Frankia nepalensis</name>
    <dbReference type="NCBI Taxonomy" id="1836974"/>
    <lineage>
        <taxon>Bacteria</taxon>
        <taxon>Bacillati</taxon>
        <taxon>Actinomycetota</taxon>
        <taxon>Actinomycetes</taxon>
        <taxon>Frankiales</taxon>
        <taxon>Frankiaceae</taxon>
        <taxon>Frankia</taxon>
    </lineage>
</organism>
<dbReference type="EMBL" id="JAEACQ010000143">
    <property type="protein sequence ID" value="MBL7626568.1"/>
    <property type="molecule type" value="Genomic_DNA"/>
</dbReference>
<dbReference type="GO" id="GO:0003824">
    <property type="term" value="F:catalytic activity"/>
    <property type="evidence" value="ECO:0007669"/>
    <property type="project" value="InterPro"/>
</dbReference>
<dbReference type="Pfam" id="PF00383">
    <property type="entry name" value="dCMP_cyt_deam_1"/>
    <property type="match status" value="1"/>
</dbReference>
<dbReference type="Gene3D" id="3.40.140.10">
    <property type="entry name" value="Cytidine Deaminase, domain 2"/>
    <property type="match status" value="1"/>
</dbReference>
<dbReference type="SUPFAM" id="SSF53927">
    <property type="entry name" value="Cytidine deaminase-like"/>
    <property type="match status" value="1"/>
</dbReference>
<keyword evidence="3" id="KW-1185">Reference proteome</keyword>